<dbReference type="STRING" id="1188233.MAU_4400"/>
<dbReference type="InterPro" id="IPR055247">
    <property type="entry name" value="InsJ-like_HTH"/>
</dbReference>
<proteinExistence type="inferred from homology"/>
<dbReference type="EMBL" id="AORI01000011">
    <property type="protein sequence ID" value="ENY68649.1"/>
    <property type="molecule type" value="Genomic_DNA"/>
</dbReference>
<dbReference type="PANTHER" id="PTHR33795:SF1">
    <property type="entry name" value="INSERTION ELEMENT IS150 PROTEIN INSJ"/>
    <property type="match status" value="1"/>
</dbReference>
<sequence length="183" mass="21636">MSKYAYNLKKKVIYDFLLGENLTNVSKKYEINISTVNGWIIQYQRFGLEGLKVGKENFSYNLDFKLKVIEYRRNKERTYWETAKHFGIKSASTIYVWESKYKNLKLTSTYDCNNQIKVGDNMKDYQQIENINWEAEANITQEEANEFFKNKAINDEIKLLAVQGLYLKKLKALIQSAPKKKLR</sequence>
<dbReference type="PANTHER" id="PTHR33795">
    <property type="entry name" value="INSERTION ELEMENT IS150 PROTEIN INSJ"/>
    <property type="match status" value="1"/>
</dbReference>
<evidence type="ECO:0000259" key="2">
    <source>
        <dbReference type="Pfam" id="PF13518"/>
    </source>
</evidence>
<gene>
    <name evidence="3" type="ORF">MAU_4400</name>
</gene>
<feature type="domain" description="Insertion element IS150 protein InsJ-like helix-turn-helix" evidence="2">
    <location>
        <begin position="64"/>
        <end position="103"/>
    </location>
</feature>
<dbReference type="AlphaFoldDB" id="N9TR72"/>
<dbReference type="InterPro" id="IPR009057">
    <property type="entry name" value="Homeodomain-like_sf"/>
</dbReference>
<evidence type="ECO:0000313" key="4">
    <source>
        <dbReference type="Proteomes" id="UP000013131"/>
    </source>
</evidence>
<organism evidence="3 4">
    <name type="scientific">Metamycoplasma auris 15026</name>
    <dbReference type="NCBI Taxonomy" id="1188233"/>
    <lineage>
        <taxon>Bacteria</taxon>
        <taxon>Bacillati</taxon>
        <taxon>Mycoplasmatota</taxon>
        <taxon>Mycoplasmoidales</taxon>
        <taxon>Metamycoplasmataceae</taxon>
        <taxon>Metamycoplasma</taxon>
    </lineage>
</organism>
<evidence type="ECO:0000313" key="3">
    <source>
        <dbReference type="EMBL" id="ENY68649.1"/>
    </source>
</evidence>
<keyword evidence="4" id="KW-1185">Reference proteome</keyword>
<evidence type="ECO:0000256" key="1">
    <source>
        <dbReference type="ARBA" id="ARBA00038232"/>
    </source>
</evidence>
<dbReference type="SUPFAM" id="SSF46689">
    <property type="entry name" value="Homeodomain-like"/>
    <property type="match status" value="2"/>
</dbReference>
<dbReference type="PATRIC" id="fig|1188233.3.peg.426"/>
<accession>N9TR72</accession>
<comment type="caution">
    <text evidence="3">The sequence shown here is derived from an EMBL/GenBank/DDBJ whole genome shotgun (WGS) entry which is preliminary data.</text>
</comment>
<dbReference type="InterPro" id="IPR052057">
    <property type="entry name" value="IS150/IS1296_orfA-like"/>
</dbReference>
<dbReference type="Proteomes" id="UP000013131">
    <property type="component" value="Unassembled WGS sequence"/>
</dbReference>
<protein>
    <submittedName>
        <fullName evidence="3">Putative new IS transposase protein A, IS3 family</fullName>
    </submittedName>
</protein>
<reference evidence="3 4" key="1">
    <citation type="journal article" date="2013" name="Genome Announc.">
        <title>Draft Genome Sequences of Mycoplasma auris and Mycoplasma yeatsii, Two Species of the Ear Canal of Caprinae.</title>
        <authorList>
            <person name="Dordet-Frisoni E."/>
            <person name="Baranowski E."/>
            <person name="Barre A."/>
            <person name="Blanchard A."/>
            <person name="Breton M."/>
            <person name="Couture C."/>
            <person name="Dupuy V."/>
            <person name="Gaurivaud P."/>
            <person name="Jacob D."/>
            <person name="Lemaitre C."/>
            <person name="Manso-Silvan L."/>
            <person name="Nikolski M."/>
            <person name="Nouvel L.X."/>
            <person name="Poumarat F."/>
            <person name="Sirand-Pugnet P."/>
            <person name="Thebault P."/>
            <person name="Theil S."/>
            <person name="Thiaucourt F."/>
            <person name="Citti C."/>
            <person name="Tardy F."/>
        </authorList>
    </citation>
    <scope>NUCLEOTIDE SEQUENCE [LARGE SCALE GENOMIC DNA]</scope>
    <source>
        <strain evidence="3 4">15026</strain>
    </source>
</reference>
<dbReference type="Pfam" id="PF13518">
    <property type="entry name" value="HTH_28"/>
    <property type="match status" value="1"/>
</dbReference>
<dbReference type="eggNOG" id="COG2963">
    <property type="taxonomic scope" value="Bacteria"/>
</dbReference>
<name>N9TR72_9BACT</name>
<comment type="similarity">
    <text evidence="1">Belongs to the IS150/IS1296 orfA family.</text>
</comment>